<dbReference type="RefSeq" id="XP_040788885.1">
    <property type="nucleotide sequence ID" value="XM_040933509.1"/>
</dbReference>
<protein>
    <submittedName>
        <fullName evidence="4">NAD(P)-binding protein</fullName>
    </submittedName>
</protein>
<dbReference type="AlphaFoldDB" id="A0A9P4L9F4"/>
<dbReference type="Pfam" id="PF05368">
    <property type="entry name" value="NmrA"/>
    <property type="match status" value="1"/>
</dbReference>
<comment type="caution">
    <text evidence="4">The sequence shown here is derived from an EMBL/GenBank/DDBJ whole genome shotgun (WGS) entry which is preliminary data.</text>
</comment>
<reference evidence="4" key="1">
    <citation type="submission" date="2020-01" db="EMBL/GenBank/DDBJ databases">
        <authorList>
            <consortium name="DOE Joint Genome Institute"/>
            <person name="Haridas S."/>
            <person name="Albert R."/>
            <person name="Binder M."/>
            <person name="Bloem J."/>
            <person name="Labutti K."/>
            <person name="Salamov A."/>
            <person name="Andreopoulos B."/>
            <person name="Baker S.E."/>
            <person name="Barry K."/>
            <person name="Bills G."/>
            <person name="Bluhm B.H."/>
            <person name="Cannon C."/>
            <person name="Castanera R."/>
            <person name="Culley D.E."/>
            <person name="Daum C."/>
            <person name="Ezra D."/>
            <person name="Gonzalez J.B."/>
            <person name="Henrissat B."/>
            <person name="Kuo A."/>
            <person name="Liang C."/>
            <person name="Lipzen A."/>
            <person name="Lutzoni F."/>
            <person name="Magnuson J."/>
            <person name="Mondo S."/>
            <person name="Nolan M."/>
            <person name="Ohm R."/>
            <person name="Pangilinan J."/>
            <person name="Park H.-J."/>
            <person name="Ramirez L."/>
            <person name="Alfaro M."/>
            <person name="Sun H."/>
            <person name="Tritt A."/>
            <person name="Yoshinaga Y."/>
            <person name="Zwiers L.-H."/>
            <person name="Turgeon B.G."/>
            <person name="Goodwin S.B."/>
            <person name="Spatafora J.W."/>
            <person name="Crous P.W."/>
            <person name="Grigoriev I.V."/>
        </authorList>
    </citation>
    <scope>NUCLEOTIDE SEQUENCE</scope>
    <source>
        <strain evidence="4">CBS 394.84</strain>
    </source>
</reference>
<dbReference type="InterPro" id="IPR036291">
    <property type="entry name" value="NAD(P)-bd_dom_sf"/>
</dbReference>
<dbReference type="Gene3D" id="3.90.25.10">
    <property type="entry name" value="UDP-galactose 4-epimerase, domain 1"/>
    <property type="match status" value="1"/>
</dbReference>
<dbReference type="GO" id="GO:0005634">
    <property type="term" value="C:nucleus"/>
    <property type="evidence" value="ECO:0007669"/>
    <property type="project" value="TreeGrafter"/>
</dbReference>
<dbReference type="EMBL" id="ML976616">
    <property type="protein sequence ID" value="KAF1846322.1"/>
    <property type="molecule type" value="Genomic_DNA"/>
</dbReference>
<feature type="domain" description="NmrA-like" evidence="3">
    <location>
        <begin position="3"/>
        <end position="304"/>
    </location>
</feature>
<evidence type="ECO:0000256" key="2">
    <source>
        <dbReference type="ARBA" id="ARBA00022857"/>
    </source>
</evidence>
<sequence length="312" mass="35255">MSKSLFAVFGATGNQGNSTAQFVLNDPELSQRYAVRAISRDTSNPKMQDLKSKGAELVQADLDDPSSLPAALKGVEFVFFMTTTQYQGNTREIETRQAKSFCEAALAQSVKYIIFSSMSHPYKITKGVLKNVEHFDDKAEIEQYIRTLPVKSAFFAPGSFMQNFHSRMKPRPSYTGDGTYFVANIGNSDTKYPLIDITDTGKWIGAILASPEEYEGKFLAAAEGLYTMDEACAIIEKVTGKTVKYQQLPDEMFKGFLPEGMREPLYEMFVLQRDYGYYGETMEEQVAWAREQARSKLIGLEEFLRREKYTVE</sequence>
<evidence type="ECO:0000259" key="3">
    <source>
        <dbReference type="Pfam" id="PF05368"/>
    </source>
</evidence>
<organism evidence="4 5">
    <name type="scientific">Cucurbitaria berberidis CBS 394.84</name>
    <dbReference type="NCBI Taxonomy" id="1168544"/>
    <lineage>
        <taxon>Eukaryota</taxon>
        <taxon>Fungi</taxon>
        <taxon>Dikarya</taxon>
        <taxon>Ascomycota</taxon>
        <taxon>Pezizomycotina</taxon>
        <taxon>Dothideomycetes</taxon>
        <taxon>Pleosporomycetidae</taxon>
        <taxon>Pleosporales</taxon>
        <taxon>Pleosporineae</taxon>
        <taxon>Cucurbitariaceae</taxon>
        <taxon>Cucurbitaria</taxon>
    </lineage>
</organism>
<comment type="similarity">
    <text evidence="1">Belongs to the NmrA-type oxidoreductase family.</text>
</comment>
<proteinExistence type="inferred from homology"/>
<accession>A0A9P4L9F4</accession>
<evidence type="ECO:0000313" key="5">
    <source>
        <dbReference type="Proteomes" id="UP000800039"/>
    </source>
</evidence>
<dbReference type="Gene3D" id="3.40.50.720">
    <property type="entry name" value="NAD(P)-binding Rossmann-like Domain"/>
    <property type="match status" value="1"/>
</dbReference>
<dbReference type="SUPFAM" id="SSF51735">
    <property type="entry name" value="NAD(P)-binding Rossmann-fold domains"/>
    <property type="match status" value="1"/>
</dbReference>
<keyword evidence="5" id="KW-1185">Reference proteome</keyword>
<dbReference type="InterPro" id="IPR051164">
    <property type="entry name" value="NmrA-like_oxidored"/>
</dbReference>
<evidence type="ECO:0000313" key="4">
    <source>
        <dbReference type="EMBL" id="KAF1846322.1"/>
    </source>
</evidence>
<dbReference type="GeneID" id="63850760"/>
<evidence type="ECO:0000256" key="1">
    <source>
        <dbReference type="ARBA" id="ARBA00006328"/>
    </source>
</evidence>
<dbReference type="Proteomes" id="UP000800039">
    <property type="component" value="Unassembled WGS sequence"/>
</dbReference>
<gene>
    <name evidence="4" type="ORF">K460DRAFT_367123</name>
</gene>
<keyword evidence="2" id="KW-0521">NADP</keyword>
<dbReference type="OrthoDB" id="300709at2759"/>
<dbReference type="PANTHER" id="PTHR42748:SF11">
    <property type="entry name" value="NMRA-LIKE DOMAIN-CONTAINING PROTEIN"/>
    <property type="match status" value="1"/>
</dbReference>
<name>A0A9P4L9F4_9PLEO</name>
<dbReference type="PANTHER" id="PTHR42748">
    <property type="entry name" value="NITROGEN METABOLITE REPRESSION PROTEIN NMRA FAMILY MEMBER"/>
    <property type="match status" value="1"/>
</dbReference>
<dbReference type="CDD" id="cd05251">
    <property type="entry name" value="NmrA_like_SDR_a"/>
    <property type="match status" value="1"/>
</dbReference>
<dbReference type="InterPro" id="IPR008030">
    <property type="entry name" value="NmrA-like"/>
</dbReference>